<dbReference type="Proteomes" id="UP000095094">
    <property type="component" value="Unassembled WGS sequence"/>
</dbReference>
<reference evidence="3" key="1">
    <citation type="submission" date="2016-09" db="EMBL/GenBank/DDBJ databases">
        <authorList>
            <person name="Gulvik C.A."/>
        </authorList>
    </citation>
    <scope>NUCLEOTIDE SEQUENCE [LARGE SCALE GENOMIC DNA]</scope>
    <source>
        <strain evidence="3">LMG 8895</strain>
    </source>
</reference>
<comment type="caution">
    <text evidence="2">The sequence shown here is derived from an EMBL/GenBank/DDBJ whole genome shotgun (WGS) entry which is preliminary data.</text>
</comment>
<evidence type="ECO:0000259" key="1">
    <source>
        <dbReference type="Pfam" id="PF05043"/>
    </source>
</evidence>
<name>A0A1E5GZN4_9ENTE</name>
<evidence type="ECO:0000313" key="3">
    <source>
        <dbReference type="Proteomes" id="UP000095094"/>
    </source>
</evidence>
<accession>A0A1E5GZN4</accession>
<evidence type="ECO:0000313" key="2">
    <source>
        <dbReference type="EMBL" id="OEG18136.1"/>
    </source>
</evidence>
<organism evidence="2 3">
    <name type="scientific">Enterococcus termitis</name>
    <dbReference type="NCBI Taxonomy" id="332950"/>
    <lineage>
        <taxon>Bacteria</taxon>
        <taxon>Bacillati</taxon>
        <taxon>Bacillota</taxon>
        <taxon>Bacilli</taxon>
        <taxon>Lactobacillales</taxon>
        <taxon>Enterococcaceae</taxon>
        <taxon>Enterococcus</taxon>
    </lineage>
</organism>
<dbReference type="RefSeq" id="WP_069662689.1">
    <property type="nucleotide sequence ID" value="NZ_JBHUJJ010000001.1"/>
</dbReference>
<protein>
    <recommendedName>
        <fullName evidence="1">Mga helix-turn-helix domain-containing protein</fullName>
    </recommendedName>
</protein>
<dbReference type="OrthoDB" id="2143991at2"/>
<feature type="domain" description="Mga helix-turn-helix" evidence="1">
    <location>
        <begin position="80"/>
        <end position="162"/>
    </location>
</feature>
<keyword evidence="3" id="KW-1185">Reference proteome</keyword>
<dbReference type="AlphaFoldDB" id="A0A1E5GZN4"/>
<dbReference type="EMBL" id="MIJY01000007">
    <property type="protein sequence ID" value="OEG18136.1"/>
    <property type="molecule type" value="Genomic_DNA"/>
</dbReference>
<proteinExistence type="predicted"/>
<dbReference type="Pfam" id="PF05043">
    <property type="entry name" value="Mga"/>
    <property type="match status" value="1"/>
</dbReference>
<dbReference type="InterPro" id="IPR007737">
    <property type="entry name" value="Mga_HTH"/>
</dbReference>
<gene>
    <name evidence="2" type="ORF">BCR25_16715</name>
</gene>
<sequence length="482" mass="57316">MNKLLNKEYQYRLAILNYLEIQPMQTTSFKQLSSDLSLSTYLVKKEVAQLIEDLTFFKITELKLIIENKNVYFFSSGQDSVQTLQWYYLKDSKLFLLLDAIFKDEEFSFEEFSSTYYLSLSATYLLKSDLDKLLELDNIYIDDNLEFVGEEEAIRIFLFDVYFFSFNSLEFPFSKEIADLSEVLLKKIDDLYLVNSSYSQKIKLKFFLAIIFQRIYSGNTISVKKTLEKVPSSRVISIKEWFALHTTLSPDEIAQEVAFIYSFLIAEQLMSSYDKKLANKHIKLNCPEAFRLTTTFLKALKHHFNISENESYYHRLRRNLLQIHYKFLRFTHIKDSYSFESDFVFFKENYPDFYLFIDSFIKKKKLFTLQTGTLQHDYLFLLIQHVPVIIFSTPVYVCVDFLYGKAYNEFIIENIQSFKFLNIIIENTLSEKTNLYLSDIKLKNLPCDYIIWKKPPLASDWEHFGNRVVQIKERKTMVHEKI</sequence>